<feature type="transmembrane region" description="Helical" evidence="1">
    <location>
        <begin position="205"/>
        <end position="227"/>
    </location>
</feature>
<evidence type="ECO:0000256" key="1">
    <source>
        <dbReference type="SAM" id="Phobius"/>
    </source>
</evidence>
<dbReference type="Proteomes" id="UP000263900">
    <property type="component" value="Chromosome"/>
</dbReference>
<protein>
    <recommendedName>
        <fullName evidence="2">Nucleoside transporter/FeoB GTPase Gate domain-containing protein</fullName>
    </recommendedName>
</protein>
<proteinExistence type="predicted"/>
<feature type="transmembrane region" description="Helical" evidence="1">
    <location>
        <begin position="140"/>
        <end position="160"/>
    </location>
</feature>
<sequence>MVLNFLWIAFFLIAFVVALIRLCMGDVVVFKTIIDGVFETAKTGVDISLGLIGVMALFLGFMQIGERAGAINVLSRIVGPFFSKLFPGVPRNHPAMGHMMMNFSANLLQLDNAATPFGLKAMESLQELNKDKETASDAQIMFMVLHASGLSIIPVSVIAQRVIVGSKNATDIFIPCVICTFVATMVAMIITAFKQHFSSRQWMAIIIFSLVGSLVLGGLAFFLRHLSTEHATIFSNVLSTGLIFLLFVVFILGGMYKKIAVYDAFIDGAKQGFDVAVRIIPYLVGMLVAISVLRNSGVFDYIMQGARWFFAQLGVNTDFVPALPTALMRPFSGSGSRAMMIDAMKANGADSFVGRLSCMFQGSSDTTFYVVALYFGSVGIKRTRYAIPASLLADLAGIITAIIVAYNWPWG</sequence>
<dbReference type="Pfam" id="PF07670">
    <property type="entry name" value="Gate"/>
    <property type="match status" value="2"/>
</dbReference>
<reference evidence="3 4" key="1">
    <citation type="submission" date="2018-09" db="EMBL/GenBank/DDBJ databases">
        <title>Genome sequencing of strain 6GH32-13.</title>
        <authorList>
            <person name="Weon H.-Y."/>
            <person name="Heo J."/>
            <person name="Kwon S.-W."/>
        </authorList>
    </citation>
    <scope>NUCLEOTIDE SEQUENCE [LARGE SCALE GENOMIC DNA]</scope>
    <source>
        <strain evidence="3 4">5GH32-13</strain>
    </source>
</reference>
<evidence type="ECO:0000313" key="4">
    <source>
        <dbReference type="Proteomes" id="UP000263900"/>
    </source>
</evidence>
<gene>
    <name evidence="3" type="ORF">D3H65_11575</name>
</gene>
<dbReference type="InterPro" id="IPR052549">
    <property type="entry name" value="SpmB"/>
</dbReference>
<dbReference type="OrthoDB" id="9805623at2"/>
<keyword evidence="1" id="KW-1133">Transmembrane helix</keyword>
<feature type="transmembrane region" description="Helical" evidence="1">
    <location>
        <begin position="233"/>
        <end position="254"/>
    </location>
</feature>
<keyword evidence="1" id="KW-0812">Transmembrane</keyword>
<name>A0A3B7MNG9_9BACT</name>
<keyword evidence="1" id="KW-0472">Membrane</keyword>
<dbReference type="InterPro" id="IPR011642">
    <property type="entry name" value="Gate_dom"/>
</dbReference>
<evidence type="ECO:0000313" key="3">
    <source>
        <dbReference type="EMBL" id="AXY74580.1"/>
    </source>
</evidence>
<dbReference type="PIRSF" id="PIRSF036542">
    <property type="entry name" value="SpmA_SpmB"/>
    <property type="match status" value="1"/>
</dbReference>
<feature type="domain" description="Nucleoside transporter/FeoB GTPase Gate" evidence="2">
    <location>
        <begin position="49"/>
        <end position="157"/>
    </location>
</feature>
<dbReference type="RefSeq" id="WP_119050465.1">
    <property type="nucleotide sequence ID" value="NZ_CP032157.1"/>
</dbReference>
<dbReference type="AlphaFoldDB" id="A0A3B7MNG9"/>
<keyword evidence="4" id="KW-1185">Reference proteome</keyword>
<organism evidence="3 4">
    <name type="scientific">Paraflavitalea soli</name>
    <dbReference type="NCBI Taxonomy" id="2315862"/>
    <lineage>
        <taxon>Bacteria</taxon>
        <taxon>Pseudomonadati</taxon>
        <taxon>Bacteroidota</taxon>
        <taxon>Chitinophagia</taxon>
        <taxon>Chitinophagales</taxon>
        <taxon>Chitinophagaceae</taxon>
        <taxon>Paraflavitalea</taxon>
    </lineage>
</organism>
<dbReference type="KEGG" id="pseg:D3H65_11575"/>
<feature type="transmembrane region" description="Helical" evidence="1">
    <location>
        <begin position="275"/>
        <end position="293"/>
    </location>
</feature>
<dbReference type="PANTHER" id="PTHR35793:SF2">
    <property type="entry name" value="INNER MEMBRANE PROTEIN YJIG"/>
    <property type="match status" value="1"/>
</dbReference>
<dbReference type="EMBL" id="CP032157">
    <property type="protein sequence ID" value="AXY74580.1"/>
    <property type="molecule type" value="Genomic_DNA"/>
</dbReference>
<feature type="transmembrane region" description="Helical" evidence="1">
    <location>
        <begin position="41"/>
        <end position="61"/>
    </location>
</feature>
<dbReference type="PANTHER" id="PTHR35793">
    <property type="entry name" value="INNER MEMBRANE PROTEIN YJIG"/>
    <property type="match status" value="1"/>
</dbReference>
<feature type="transmembrane region" description="Helical" evidence="1">
    <location>
        <begin position="387"/>
        <end position="408"/>
    </location>
</feature>
<feature type="domain" description="Nucleoside transporter/FeoB GTPase Gate" evidence="2">
    <location>
        <begin position="277"/>
        <end position="381"/>
    </location>
</feature>
<dbReference type="GO" id="GO:0005886">
    <property type="term" value="C:plasma membrane"/>
    <property type="evidence" value="ECO:0007669"/>
    <property type="project" value="TreeGrafter"/>
</dbReference>
<evidence type="ECO:0000259" key="2">
    <source>
        <dbReference type="Pfam" id="PF07670"/>
    </source>
</evidence>
<feature type="transmembrane region" description="Helical" evidence="1">
    <location>
        <begin position="172"/>
        <end position="193"/>
    </location>
</feature>
<dbReference type="InterPro" id="IPR011415">
    <property type="entry name" value="SpmA_SpmB"/>
</dbReference>
<accession>A0A3B7MNG9</accession>